<feature type="region of interest" description="Disordered" evidence="14">
    <location>
        <begin position="1080"/>
        <end position="1150"/>
    </location>
</feature>
<evidence type="ECO:0000256" key="11">
    <source>
        <dbReference type="ARBA" id="ARBA00023204"/>
    </source>
</evidence>
<dbReference type="InterPro" id="IPR011708">
    <property type="entry name" value="DNA_pol3_alpha_NTPase_dom"/>
</dbReference>
<reference evidence="16 17" key="1">
    <citation type="submission" date="2014-09" db="EMBL/GenBank/DDBJ databases">
        <title>Genome sequencing of Methyloceanibacter caenitepidi Gela4.</title>
        <authorList>
            <person name="Takeuchi M."/>
            <person name="Susumu S."/>
            <person name="Kamagata Y."/>
            <person name="Oshima K."/>
            <person name="Hattori M."/>
            <person name="Iwasaki W."/>
        </authorList>
    </citation>
    <scope>NUCLEOTIDE SEQUENCE [LARGE SCALE GENOMIC DNA]</scope>
    <source>
        <strain evidence="16 17">Gela4</strain>
    </source>
</reference>
<dbReference type="InterPro" id="IPR023073">
    <property type="entry name" value="DnaE2"/>
</dbReference>
<dbReference type="GO" id="GO:0006260">
    <property type="term" value="P:DNA replication"/>
    <property type="evidence" value="ECO:0007669"/>
    <property type="project" value="UniProtKB-KW"/>
</dbReference>
<dbReference type="EMBL" id="AP014648">
    <property type="protein sequence ID" value="BAQ18579.1"/>
    <property type="molecule type" value="Genomic_DNA"/>
</dbReference>
<dbReference type="Pfam" id="PF07733">
    <property type="entry name" value="DNA_pol3_alpha"/>
    <property type="match status" value="1"/>
</dbReference>
<dbReference type="GO" id="GO:0008408">
    <property type="term" value="F:3'-5' exonuclease activity"/>
    <property type="evidence" value="ECO:0007669"/>
    <property type="project" value="InterPro"/>
</dbReference>
<protein>
    <recommendedName>
        <fullName evidence="4 13">Error-prone DNA polymerase</fullName>
        <ecNumber evidence="3 13">2.7.7.7</ecNumber>
    </recommendedName>
</protein>
<evidence type="ECO:0000313" key="17">
    <source>
        <dbReference type="Proteomes" id="UP000031643"/>
    </source>
</evidence>
<gene>
    <name evidence="13" type="primary">dnaE2</name>
    <name evidence="16" type="ORF">GL4_3148</name>
</gene>
<evidence type="ECO:0000256" key="7">
    <source>
        <dbReference type="ARBA" id="ARBA00022695"/>
    </source>
</evidence>
<evidence type="ECO:0000256" key="1">
    <source>
        <dbReference type="ARBA" id="ARBA00004496"/>
    </source>
</evidence>
<dbReference type="NCBIfam" id="NF004225">
    <property type="entry name" value="PRK05672.1"/>
    <property type="match status" value="1"/>
</dbReference>
<comment type="catalytic activity">
    <reaction evidence="12 13">
        <text>DNA(n) + a 2'-deoxyribonucleoside 5'-triphosphate = DNA(n+1) + diphosphate</text>
        <dbReference type="Rhea" id="RHEA:22508"/>
        <dbReference type="Rhea" id="RHEA-COMP:17339"/>
        <dbReference type="Rhea" id="RHEA-COMP:17340"/>
        <dbReference type="ChEBI" id="CHEBI:33019"/>
        <dbReference type="ChEBI" id="CHEBI:61560"/>
        <dbReference type="ChEBI" id="CHEBI:173112"/>
        <dbReference type="EC" id="2.7.7.7"/>
    </reaction>
</comment>
<dbReference type="KEGG" id="mcg:GL4_3148"/>
<keyword evidence="10 13" id="KW-0239">DNA-directed DNA polymerase</keyword>
<evidence type="ECO:0000256" key="12">
    <source>
        <dbReference type="ARBA" id="ARBA00049244"/>
    </source>
</evidence>
<dbReference type="HOGENOM" id="CLU_001600_4_0_5"/>
<evidence type="ECO:0000256" key="13">
    <source>
        <dbReference type="HAMAP-Rule" id="MF_01902"/>
    </source>
</evidence>
<evidence type="ECO:0000256" key="3">
    <source>
        <dbReference type="ARBA" id="ARBA00012417"/>
    </source>
</evidence>
<dbReference type="NCBIfam" id="TIGR00594">
    <property type="entry name" value="polc"/>
    <property type="match status" value="1"/>
</dbReference>
<dbReference type="Gene3D" id="3.20.20.140">
    <property type="entry name" value="Metal-dependent hydrolases"/>
    <property type="match status" value="1"/>
</dbReference>
<evidence type="ECO:0000313" key="16">
    <source>
        <dbReference type="EMBL" id="BAQ18579.1"/>
    </source>
</evidence>
<dbReference type="InterPro" id="IPR040982">
    <property type="entry name" value="DNA_pol3_finger"/>
</dbReference>
<evidence type="ECO:0000256" key="5">
    <source>
        <dbReference type="ARBA" id="ARBA00022490"/>
    </source>
</evidence>
<evidence type="ECO:0000256" key="6">
    <source>
        <dbReference type="ARBA" id="ARBA00022679"/>
    </source>
</evidence>
<evidence type="ECO:0000256" key="8">
    <source>
        <dbReference type="ARBA" id="ARBA00022705"/>
    </source>
</evidence>
<feature type="compositionally biased region" description="Basic and acidic residues" evidence="14">
    <location>
        <begin position="1136"/>
        <end position="1150"/>
    </location>
</feature>
<evidence type="ECO:0000256" key="4">
    <source>
        <dbReference type="ARBA" id="ARBA00017273"/>
    </source>
</evidence>
<feature type="compositionally biased region" description="Basic and acidic residues" evidence="14">
    <location>
        <begin position="1110"/>
        <end position="1128"/>
    </location>
</feature>
<dbReference type="GO" id="GO:0003887">
    <property type="term" value="F:DNA-directed DNA polymerase activity"/>
    <property type="evidence" value="ECO:0007669"/>
    <property type="project" value="UniProtKB-UniRule"/>
</dbReference>
<dbReference type="PANTHER" id="PTHR32294">
    <property type="entry name" value="DNA POLYMERASE III SUBUNIT ALPHA"/>
    <property type="match status" value="1"/>
</dbReference>
<keyword evidence="6 13" id="KW-0808">Transferase</keyword>
<accession>A0A0A8K958</accession>
<dbReference type="SMART" id="SM00481">
    <property type="entry name" value="POLIIIAc"/>
    <property type="match status" value="1"/>
</dbReference>
<keyword evidence="5 13" id="KW-0963">Cytoplasm</keyword>
<dbReference type="Pfam" id="PF17657">
    <property type="entry name" value="DNA_pol3_finger"/>
    <property type="match status" value="1"/>
</dbReference>
<comment type="function">
    <text evidence="13">DNA polymerase involved in damage-induced mutagenesis and translesion synthesis (TLS). It is not the major replicative DNA polymerase.</text>
</comment>
<keyword evidence="7 13" id="KW-0548">Nucleotidyltransferase</keyword>
<evidence type="ECO:0000256" key="10">
    <source>
        <dbReference type="ARBA" id="ARBA00022932"/>
    </source>
</evidence>
<dbReference type="InterPro" id="IPR029460">
    <property type="entry name" value="DNAPol_HHH"/>
</dbReference>
<dbReference type="GO" id="GO:0005737">
    <property type="term" value="C:cytoplasm"/>
    <property type="evidence" value="ECO:0007669"/>
    <property type="project" value="UniProtKB-SubCell"/>
</dbReference>
<evidence type="ECO:0000259" key="15">
    <source>
        <dbReference type="SMART" id="SM00481"/>
    </source>
</evidence>
<dbReference type="EC" id="2.7.7.7" evidence="3 13"/>
<comment type="subcellular location">
    <subcellularLocation>
        <location evidence="1 13">Cytoplasm</location>
    </subcellularLocation>
</comment>
<comment type="similarity">
    <text evidence="2 13">Belongs to the DNA polymerase type-C family. DnaE2 subfamily.</text>
</comment>
<dbReference type="HAMAP" id="MF_01902">
    <property type="entry name" value="DNApol_error_prone"/>
    <property type="match status" value="1"/>
</dbReference>
<dbReference type="GO" id="GO:0003676">
    <property type="term" value="F:nucleic acid binding"/>
    <property type="evidence" value="ECO:0007669"/>
    <property type="project" value="InterPro"/>
</dbReference>
<dbReference type="InterPro" id="IPR004365">
    <property type="entry name" value="NA-bd_OB_tRNA"/>
</dbReference>
<dbReference type="InterPro" id="IPR004805">
    <property type="entry name" value="DnaE2/DnaE/PolC"/>
</dbReference>
<dbReference type="CDD" id="cd07434">
    <property type="entry name" value="PHP_PolIIIA_DnaE2"/>
    <property type="match status" value="1"/>
</dbReference>
<dbReference type="AlphaFoldDB" id="A0A0A8K958"/>
<dbReference type="Pfam" id="PF14579">
    <property type="entry name" value="HHH_6"/>
    <property type="match status" value="1"/>
</dbReference>
<keyword evidence="8 13" id="KW-0235">DNA replication</keyword>
<dbReference type="GO" id="GO:0006281">
    <property type="term" value="P:DNA repair"/>
    <property type="evidence" value="ECO:0007669"/>
    <property type="project" value="UniProtKB-UniRule"/>
</dbReference>
<evidence type="ECO:0000256" key="2">
    <source>
        <dbReference type="ARBA" id="ARBA00007391"/>
    </source>
</evidence>
<dbReference type="Pfam" id="PF01336">
    <property type="entry name" value="tRNA_anti-codon"/>
    <property type="match status" value="1"/>
</dbReference>
<proteinExistence type="inferred from homology"/>
<dbReference type="InterPro" id="IPR003141">
    <property type="entry name" value="Pol/His_phosphatase_N"/>
</dbReference>
<dbReference type="InterPro" id="IPR004013">
    <property type="entry name" value="PHP_dom"/>
</dbReference>
<dbReference type="STRING" id="1384459.GL4_3148"/>
<name>A0A0A8K958_9HYPH</name>
<evidence type="ECO:0000256" key="14">
    <source>
        <dbReference type="SAM" id="MobiDB-lite"/>
    </source>
</evidence>
<dbReference type="Gene3D" id="1.10.150.870">
    <property type="match status" value="1"/>
</dbReference>
<keyword evidence="17" id="KW-1185">Reference proteome</keyword>
<dbReference type="CDD" id="cd04485">
    <property type="entry name" value="DnaE_OBF"/>
    <property type="match status" value="1"/>
</dbReference>
<dbReference type="Pfam" id="PF02811">
    <property type="entry name" value="PHP"/>
    <property type="match status" value="1"/>
</dbReference>
<evidence type="ECO:0000256" key="9">
    <source>
        <dbReference type="ARBA" id="ARBA00022763"/>
    </source>
</evidence>
<dbReference type="Proteomes" id="UP000031643">
    <property type="component" value="Chromosome"/>
</dbReference>
<keyword evidence="9 13" id="KW-0227">DNA damage</keyword>
<feature type="domain" description="Polymerase/histidinol phosphatase N-terminal" evidence="15">
    <location>
        <begin position="10"/>
        <end position="77"/>
    </location>
</feature>
<dbReference type="PANTHER" id="PTHR32294:SF4">
    <property type="entry name" value="ERROR-PRONE DNA POLYMERASE"/>
    <property type="match status" value="1"/>
</dbReference>
<organism evidence="16 17">
    <name type="scientific">Methyloceanibacter caenitepidi</name>
    <dbReference type="NCBI Taxonomy" id="1384459"/>
    <lineage>
        <taxon>Bacteria</taxon>
        <taxon>Pseudomonadati</taxon>
        <taxon>Pseudomonadota</taxon>
        <taxon>Alphaproteobacteria</taxon>
        <taxon>Hyphomicrobiales</taxon>
        <taxon>Hyphomicrobiaceae</taxon>
        <taxon>Methyloceanibacter</taxon>
    </lineage>
</organism>
<keyword evidence="11 13" id="KW-0234">DNA repair</keyword>
<sequence>MTALAEPRYAELDVTTNFTFLRGGSHGEELVAQAAALGHTAIAVADANTLAGVVRAHIAAKEAGIQFIVGARLILQDAPSLLAYPTDRAAYGRLCRLLTRGQRRAEKGECLLVLDDVAEHADGLIFIALPSSSSSPGLTGRSSNHRPIDCEDQGLVDARFRGHDSTFEAQLMRIKEALPFRTPLYLAAHHGYRGDDRIRIERTARLAESTRIPLIATGGVLYHTPERRPLQDVLTCIREKCSLGEAGFRLEANAERHLKAPAEMARLFKGYEEALERTVEIANACRFSLDELKYEYPDEPVPEGKTPQGHLEELAWEGAAWRFPDGIPDKVRDTIEKELVLIEELNYAPYFLTVYDIVHYARSLGILCQGRGSAANSAVCYCLAITNVDPTEIDLLFERFVSPERREPPDIDVDFEHERREEVIQYIYARYGRDRAGLAATVISYRGRSAVREVGKVLGLSEDTVAALAGTIWGLSNKGLPEKYVREAGLDPSDARLARCLALAHELIGFPRHLSQHVGGFVLTRGPLSELVPIGNAAMEDRTVIEWDKDDLDALGLLKVDVLGLGMLTCIRKAFALLKEHYGVDLTLGTVPREDPKVYDMLCRADSIGVFQVESRAQMNMLPRLKPRCFYDLVIEVAIVRPGPIQGDMVHPYLRRRSGEEKVAFPSPHPDHGPPDELHQVLGKTMGVPLFQEQAMRLAMVAAKFSGDEANELRRAMATFRRRGTIGTLQDKMVGRMTARGYPQDFAERCFNQIKGFGDYGFPESHAASFAHLVYVSSWLKCHYPDVFACALLNSQPMGFYAPAQIVRCAREHGVEARPPDINHSHWDCTLEAGTGKFQALRLGLRQIDGFREADADQAVIRRDRPYADIQDVWRRSGLGRAGIERLASADAFRSLGLDRRQALWAVRGLPKEIALPLFEHAQATEMGREPEVALPAMPLPEHVVNDYRTLRLSLKAHPMSFLRAQVTAARIVSCGAVKAMKDGTRVSVGGVILVRQRPGSASGVVFMTIEDETGVANAVIWPSVLERMRKVVMGARLVVIHGRIQRHEDIIHVVAEHLEDKNDWLDRLSEDDELEATLANADEIRRPDPGSWRSSQPKPGLLPPLAAADHVKRPETSEPRRKGEDRHPRWHPRCHPRDTRIIPKSRDFH</sequence>
<dbReference type="OrthoDB" id="9803237at2"/>